<evidence type="ECO:0000256" key="1">
    <source>
        <dbReference type="SAM" id="SignalP"/>
    </source>
</evidence>
<organism evidence="2">
    <name type="scientific">Spongospora subterranea</name>
    <dbReference type="NCBI Taxonomy" id="70186"/>
    <lineage>
        <taxon>Eukaryota</taxon>
        <taxon>Sar</taxon>
        <taxon>Rhizaria</taxon>
        <taxon>Endomyxa</taxon>
        <taxon>Phytomyxea</taxon>
        <taxon>Plasmodiophorida</taxon>
        <taxon>Plasmodiophoridae</taxon>
        <taxon>Spongospora</taxon>
    </lineage>
</organism>
<feature type="non-terminal residue" evidence="2">
    <location>
        <position position="1"/>
    </location>
</feature>
<accession>A0A0H5RD08</accession>
<keyword evidence="1" id="KW-0732">Signal</keyword>
<feature type="chain" id="PRO_5005224014" evidence="1">
    <location>
        <begin position="20"/>
        <end position="102"/>
    </location>
</feature>
<name>A0A0H5RD08_9EUKA</name>
<evidence type="ECO:0000313" key="2">
    <source>
        <dbReference type="EMBL" id="CRZ06404.1"/>
    </source>
</evidence>
<dbReference type="EMBL" id="HACM01005962">
    <property type="protein sequence ID" value="CRZ06404.1"/>
    <property type="molecule type" value="Transcribed_RNA"/>
</dbReference>
<sequence length="102" mass="11624">WNTILEVSVVQFCLALAQARGSQSKQIKMFLLITNKTIVPGFQIQNLVDNIPGPLLQICVTFLKFTHYSNVYKHLDSQRTNNCDTNSDWRTDSISLTLSIHK</sequence>
<reference evidence="2" key="1">
    <citation type="submission" date="2015-04" db="EMBL/GenBank/DDBJ databases">
        <title>The genome sequence of the plant pathogenic Rhizarian Plasmodiophora brassicae reveals insights in its biotrophic life cycle and the origin of chitin synthesis.</title>
        <authorList>
            <person name="Schwelm A."/>
            <person name="Fogelqvist J."/>
            <person name="Knaust A."/>
            <person name="Julke S."/>
            <person name="Lilja T."/>
            <person name="Dhandapani V."/>
            <person name="Bonilla-Rosso G."/>
            <person name="Karlsson M."/>
            <person name="Shevchenko A."/>
            <person name="Choi S.R."/>
            <person name="Kim H.G."/>
            <person name="Park J.Y."/>
            <person name="Lim Y.P."/>
            <person name="Ludwig-Muller J."/>
            <person name="Dixelius C."/>
        </authorList>
    </citation>
    <scope>NUCLEOTIDE SEQUENCE</scope>
    <source>
        <tissue evidence="2">Potato root galls</tissue>
    </source>
</reference>
<feature type="signal peptide" evidence="1">
    <location>
        <begin position="1"/>
        <end position="19"/>
    </location>
</feature>
<dbReference type="AlphaFoldDB" id="A0A0H5RD08"/>
<protein>
    <submittedName>
        <fullName evidence="2">Uncharacterized protein</fullName>
    </submittedName>
</protein>
<proteinExistence type="predicted"/>